<keyword evidence="3 10" id="KW-0378">Hydrolase</keyword>
<evidence type="ECO:0000313" key="13">
    <source>
        <dbReference type="EMBL" id="AIG55586.1"/>
    </source>
</evidence>
<sequence>MNKLFGCGLVAFASFAVADKTSGCNSIPSPRIDCYPSVNHFPNATQDTCLAQGCCWDPNDPVPCAFGGLTRPSTSACSAVSKSSRMACRNPRYFVYPNSSSMCEKMGCCFDSSSLECFQPRFTGYTLEPTSWVESSEGIQARLLLPNNLRGPFGNDIRELQLNVFTFEDQVRVRITDPAFPRYEVPTKLHLPAASTNRSYDVHMTASPFGIAITRKATGETLFNSTPTDELNGLIFENQFIEISTSTASKVNFYGLGEHVGTFLAPTDGDHFTMWARDQVANSLHTHTRLGSDNVYGIHPFYVRREASKMTHGVFFLSSNAIEAIAQNQSLTFRTVGGVLDFFVFLGPQPKQVVEQYTALVGRPALPPYWTMGYHLCRWQNLKNPNPELHLVDVVATLKKMRAHGVPHDGQWTDINAMDGKRDFTWDPVGFPLSDVAAFVDDLHQHKQHYVPIVDAGISIECDDYESYKDGVEMNVFVKDPSNKNIEQDKAWPGLVAFPDFFHPNASTYWKKQLSRYYTTAKYDGIWLDMNEPSSFCTEGGRESLSCSANDVFPRSQFIPSADIMAPFDPYRQPYVPGQKVLATGNLAFKTASLGAHSYNSIQYNVHSLYGHSNNMATRDVVDSIRGSRTFILTRSTFAGDGQYVAHWLGDNAATWTDMHQSIAGVLNSNLFAMPMVGPDVCGFRQNTTKELCIRWHQTAILFPFMRNHNEAVKDQAPVDFDDEATEIIKQTLLKRYTLLPFMYTQLYQAAHHGKMVVQSLYFEFPGDEETLAIDTQYIVGSALMVTPVLKESTTSVQAYFPNASWFNLWTGELLADSAKWVNINAPLDSVPIHIKG</sequence>
<evidence type="ECO:0000256" key="6">
    <source>
        <dbReference type="ARBA" id="ARBA00023180"/>
    </source>
</evidence>
<evidence type="ECO:0000256" key="11">
    <source>
        <dbReference type="SAM" id="SignalP"/>
    </source>
</evidence>
<evidence type="ECO:0000256" key="5">
    <source>
        <dbReference type="ARBA" id="ARBA00023157"/>
    </source>
</evidence>
<feature type="non-terminal residue" evidence="13">
    <location>
        <position position="837"/>
    </location>
</feature>
<evidence type="ECO:0000256" key="4">
    <source>
        <dbReference type="ARBA" id="ARBA00023136"/>
    </source>
</evidence>
<dbReference type="SUPFAM" id="SSF51445">
    <property type="entry name" value="(Trans)glycosidases"/>
    <property type="match status" value="1"/>
</dbReference>
<dbReference type="AlphaFoldDB" id="A0A0A7CLZ5"/>
<name>A0A0A7CLZ5_9STRA</name>
<dbReference type="EMBL" id="JNBS01001733">
    <property type="protein sequence ID" value="OQS00229.1"/>
    <property type="molecule type" value="Genomic_DNA"/>
</dbReference>
<dbReference type="InterPro" id="IPR025887">
    <property type="entry name" value="Glyco_hydro_31_N_dom"/>
</dbReference>
<dbReference type="GO" id="GO:0005975">
    <property type="term" value="P:carbohydrate metabolic process"/>
    <property type="evidence" value="ECO:0007669"/>
    <property type="project" value="InterPro"/>
</dbReference>
<dbReference type="SMART" id="SM00018">
    <property type="entry name" value="PD"/>
    <property type="match status" value="2"/>
</dbReference>
<comment type="caution">
    <text evidence="9">Lacks conserved residue(s) required for the propagation of feature annotation.</text>
</comment>
<evidence type="ECO:0000256" key="8">
    <source>
        <dbReference type="ARBA" id="ARBA00041343"/>
    </source>
</evidence>
<evidence type="ECO:0000256" key="1">
    <source>
        <dbReference type="ARBA" id="ARBA00004370"/>
    </source>
</evidence>
<evidence type="ECO:0000256" key="7">
    <source>
        <dbReference type="ARBA" id="ARBA00023295"/>
    </source>
</evidence>
<dbReference type="GO" id="GO:0004553">
    <property type="term" value="F:hydrolase activity, hydrolyzing O-glycosyl compounds"/>
    <property type="evidence" value="ECO:0007669"/>
    <property type="project" value="InterPro"/>
</dbReference>
<dbReference type="Proteomes" id="UP000243217">
    <property type="component" value="Unassembled WGS sequence"/>
</dbReference>
<dbReference type="GO" id="GO:0016020">
    <property type="term" value="C:membrane"/>
    <property type="evidence" value="ECO:0007669"/>
    <property type="project" value="UniProtKB-SubCell"/>
</dbReference>
<comment type="similarity">
    <text evidence="2 10">Belongs to the glycosyl hydrolase 31 family.</text>
</comment>
<dbReference type="Gene3D" id="4.10.110.10">
    <property type="entry name" value="Spasmolytic Protein, domain 1"/>
    <property type="match status" value="1"/>
</dbReference>
<keyword evidence="6" id="KW-0325">Glycoprotein</keyword>
<dbReference type="PANTHER" id="PTHR22762:SF133">
    <property type="entry name" value="P-TYPE DOMAIN-CONTAINING PROTEIN"/>
    <property type="match status" value="1"/>
</dbReference>
<dbReference type="InterPro" id="IPR000519">
    <property type="entry name" value="P_trefoil_dom"/>
</dbReference>
<dbReference type="Gene3D" id="3.20.20.80">
    <property type="entry name" value="Glycosidases"/>
    <property type="match status" value="1"/>
</dbReference>
<evidence type="ECO:0000256" key="9">
    <source>
        <dbReference type="PROSITE-ProRule" id="PRU00779"/>
    </source>
</evidence>
<dbReference type="InterPro" id="IPR000322">
    <property type="entry name" value="Glyco_hydro_31_TIM"/>
</dbReference>
<feature type="signal peptide" evidence="11">
    <location>
        <begin position="1"/>
        <end position="18"/>
    </location>
</feature>
<dbReference type="Gene3D" id="2.60.40.1180">
    <property type="entry name" value="Golgi alpha-mannosidase II"/>
    <property type="match status" value="1"/>
</dbReference>
<reference evidence="13 15" key="1">
    <citation type="journal article" date="2014" name="Genome Biol. Evol.">
        <title>The secreted proteins of Achlya hypogyna and Thraustotheca clavata identify the ancestral oomycete secretome and reveal gene acquisitions by horizontal gene transfer.</title>
        <authorList>
            <person name="Misner I."/>
            <person name="Blouin N."/>
            <person name="Leonard G."/>
            <person name="Richards T.A."/>
            <person name="Lane C.E."/>
        </authorList>
    </citation>
    <scope>NUCLEOTIDE SEQUENCE</scope>
    <source>
        <strain evidence="13 15">ATCC 34112</strain>
    </source>
</reference>
<evidence type="ECO:0000313" key="15">
    <source>
        <dbReference type="Proteomes" id="UP000243217"/>
    </source>
</evidence>
<keyword evidence="15" id="KW-1185">Reference proteome</keyword>
<dbReference type="Pfam" id="PF00088">
    <property type="entry name" value="Trefoil"/>
    <property type="match status" value="1"/>
</dbReference>
<dbReference type="GO" id="GO:0030246">
    <property type="term" value="F:carbohydrate binding"/>
    <property type="evidence" value="ECO:0007669"/>
    <property type="project" value="InterPro"/>
</dbReference>
<dbReference type="EMBL" id="KM038125">
    <property type="protein sequence ID" value="AIG55586.1"/>
    <property type="molecule type" value="Genomic_DNA"/>
</dbReference>
<dbReference type="OrthoDB" id="5839090at2759"/>
<evidence type="ECO:0000256" key="3">
    <source>
        <dbReference type="ARBA" id="ARBA00022801"/>
    </source>
</evidence>
<dbReference type="SUPFAM" id="SSF74650">
    <property type="entry name" value="Galactose mutarotase-like"/>
    <property type="match status" value="1"/>
</dbReference>
<dbReference type="PANTHER" id="PTHR22762">
    <property type="entry name" value="ALPHA-GLUCOSIDASE"/>
    <property type="match status" value="1"/>
</dbReference>
<evidence type="ECO:0000256" key="10">
    <source>
        <dbReference type="RuleBase" id="RU361185"/>
    </source>
</evidence>
<dbReference type="InterPro" id="IPR011013">
    <property type="entry name" value="Gal_mutarotase_sf_dom"/>
</dbReference>
<dbReference type="STRING" id="74557.A0A0A7CLZ5"/>
<evidence type="ECO:0000313" key="14">
    <source>
        <dbReference type="EMBL" id="OQS00229.1"/>
    </source>
</evidence>
<dbReference type="SUPFAM" id="SSF57492">
    <property type="entry name" value="Trefoil"/>
    <property type="match status" value="2"/>
</dbReference>
<keyword evidence="4" id="KW-0472">Membrane</keyword>
<dbReference type="PROSITE" id="PS51448">
    <property type="entry name" value="P_TREFOIL_2"/>
    <property type="match status" value="2"/>
</dbReference>
<gene>
    <name evidence="14" type="ORF">THRCLA_06123</name>
</gene>
<feature type="chain" id="PRO_5002038007" description="Maltase" evidence="11">
    <location>
        <begin position="19"/>
        <end position="837"/>
    </location>
</feature>
<dbReference type="InterPro" id="IPR030458">
    <property type="entry name" value="Glyco_hydro_31_AS"/>
</dbReference>
<dbReference type="SUPFAM" id="SSF51011">
    <property type="entry name" value="Glycosyl hydrolase domain"/>
    <property type="match status" value="1"/>
</dbReference>
<protein>
    <recommendedName>
        <fullName evidence="8">Maltase</fullName>
    </recommendedName>
</protein>
<keyword evidence="5" id="KW-1015">Disulfide bond</keyword>
<evidence type="ECO:0000259" key="12">
    <source>
        <dbReference type="PROSITE" id="PS51448"/>
    </source>
</evidence>
<dbReference type="Gene3D" id="2.60.40.1760">
    <property type="entry name" value="glycosyl hydrolase (family 31)"/>
    <property type="match status" value="1"/>
</dbReference>
<evidence type="ECO:0000256" key="2">
    <source>
        <dbReference type="ARBA" id="ARBA00007806"/>
    </source>
</evidence>
<dbReference type="Pfam" id="PF21365">
    <property type="entry name" value="Glyco_hydro_31_3rd"/>
    <property type="match status" value="1"/>
</dbReference>
<dbReference type="InterPro" id="IPR017853">
    <property type="entry name" value="GH"/>
</dbReference>
<dbReference type="PROSITE" id="PS00129">
    <property type="entry name" value="GLYCOSYL_HYDROL_F31_1"/>
    <property type="match status" value="1"/>
</dbReference>
<dbReference type="Pfam" id="PF01055">
    <property type="entry name" value="Glyco_hydro_31_2nd"/>
    <property type="match status" value="1"/>
</dbReference>
<dbReference type="CDD" id="cd00111">
    <property type="entry name" value="Trefoil"/>
    <property type="match status" value="2"/>
</dbReference>
<dbReference type="CDD" id="cd06602">
    <property type="entry name" value="GH31_MGAM_SI_GAA"/>
    <property type="match status" value="1"/>
</dbReference>
<dbReference type="InterPro" id="IPR013780">
    <property type="entry name" value="Glyco_hydro_b"/>
</dbReference>
<comment type="subcellular location">
    <subcellularLocation>
        <location evidence="1">Membrane</location>
    </subcellularLocation>
</comment>
<dbReference type="InterPro" id="IPR044913">
    <property type="entry name" value="P_trefoil_dom_sf"/>
</dbReference>
<proteinExistence type="inferred from homology"/>
<dbReference type="CDD" id="cd14752">
    <property type="entry name" value="GH31_N"/>
    <property type="match status" value="1"/>
</dbReference>
<organism evidence="13">
    <name type="scientific">Thraustotheca clavata</name>
    <dbReference type="NCBI Taxonomy" id="74557"/>
    <lineage>
        <taxon>Eukaryota</taxon>
        <taxon>Sar</taxon>
        <taxon>Stramenopiles</taxon>
        <taxon>Oomycota</taxon>
        <taxon>Saprolegniomycetes</taxon>
        <taxon>Saprolegniales</taxon>
        <taxon>Achlyaceae</taxon>
        <taxon>Thraustotheca</taxon>
    </lineage>
</organism>
<accession>A0A0A7CLZ5</accession>
<dbReference type="InterPro" id="IPR048395">
    <property type="entry name" value="Glyco_hydro_31_C"/>
</dbReference>
<feature type="domain" description="P-type" evidence="12">
    <location>
        <begin position="75"/>
        <end position="121"/>
    </location>
</feature>
<keyword evidence="7 10" id="KW-0326">Glycosidase</keyword>
<keyword evidence="11" id="KW-0732">Signal</keyword>
<dbReference type="Pfam" id="PF13802">
    <property type="entry name" value="Gal_mutarotas_2"/>
    <property type="match status" value="1"/>
</dbReference>
<feature type="domain" description="P-type" evidence="12">
    <location>
        <begin position="22"/>
        <end position="68"/>
    </location>
</feature>